<reference evidence="4" key="1">
    <citation type="submission" date="2023-08" db="EMBL/GenBank/DDBJ databases">
        <authorList>
            <person name="Chen Y."/>
            <person name="Shah S."/>
            <person name="Dougan E. K."/>
            <person name="Thang M."/>
            <person name="Chan C."/>
        </authorList>
    </citation>
    <scope>NUCLEOTIDE SEQUENCE</scope>
</reference>
<evidence type="ECO:0000313" key="5">
    <source>
        <dbReference type="Proteomes" id="UP001178507"/>
    </source>
</evidence>
<feature type="domain" description="K Homology" evidence="3">
    <location>
        <begin position="297"/>
        <end position="367"/>
    </location>
</feature>
<dbReference type="InterPro" id="IPR004087">
    <property type="entry name" value="KH_dom"/>
</dbReference>
<dbReference type="SMART" id="SM00322">
    <property type="entry name" value="KH"/>
    <property type="match status" value="6"/>
</dbReference>
<name>A0AA36N0Y1_9DINO</name>
<dbReference type="GO" id="GO:0003723">
    <property type="term" value="F:RNA binding"/>
    <property type="evidence" value="ECO:0007669"/>
    <property type="project" value="UniProtKB-UniRule"/>
</dbReference>
<keyword evidence="5" id="KW-1185">Reference proteome</keyword>
<protein>
    <recommendedName>
        <fullName evidence="3">K Homology domain-containing protein</fullName>
    </recommendedName>
</protein>
<dbReference type="Pfam" id="PF00013">
    <property type="entry name" value="KH_1"/>
    <property type="match status" value="6"/>
</dbReference>
<evidence type="ECO:0000256" key="2">
    <source>
        <dbReference type="PROSITE-ProRule" id="PRU00117"/>
    </source>
</evidence>
<feature type="domain" description="K Homology" evidence="3">
    <location>
        <begin position="26"/>
        <end position="96"/>
    </location>
</feature>
<dbReference type="SUPFAM" id="SSF54791">
    <property type="entry name" value="Eukaryotic type KH-domain (KH-domain type I)"/>
    <property type="match status" value="6"/>
</dbReference>
<keyword evidence="1" id="KW-0677">Repeat</keyword>
<dbReference type="InterPro" id="IPR004088">
    <property type="entry name" value="KH_dom_type_1"/>
</dbReference>
<feature type="domain" description="K Homology" evidence="3">
    <location>
        <begin position="195"/>
        <end position="265"/>
    </location>
</feature>
<proteinExistence type="predicted"/>
<feature type="domain" description="K Homology" evidence="3">
    <location>
        <begin position="116"/>
        <end position="186"/>
    </location>
</feature>
<dbReference type="InterPro" id="IPR036612">
    <property type="entry name" value="KH_dom_type_1_sf"/>
</dbReference>
<comment type="caution">
    <text evidence="4">The sequence shown here is derived from an EMBL/GenBank/DDBJ whole genome shotgun (WGS) entry which is preliminary data.</text>
</comment>
<dbReference type="PROSITE" id="PS50084">
    <property type="entry name" value="KH_TYPE_1"/>
    <property type="match status" value="6"/>
</dbReference>
<feature type="domain" description="K Homology" evidence="3">
    <location>
        <begin position="531"/>
        <end position="601"/>
    </location>
</feature>
<organism evidence="4 5">
    <name type="scientific">Effrenium voratum</name>
    <dbReference type="NCBI Taxonomy" id="2562239"/>
    <lineage>
        <taxon>Eukaryota</taxon>
        <taxon>Sar</taxon>
        <taxon>Alveolata</taxon>
        <taxon>Dinophyceae</taxon>
        <taxon>Suessiales</taxon>
        <taxon>Symbiodiniaceae</taxon>
        <taxon>Effrenium</taxon>
    </lineage>
</organism>
<evidence type="ECO:0000259" key="3">
    <source>
        <dbReference type="SMART" id="SM00322"/>
    </source>
</evidence>
<evidence type="ECO:0000313" key="4">
    <source>
        <dbReference type="EMBL" id="CAJ1394220.1"/>
    </source>
</evidence>
<evidence type="ECO:0000256" key="1">
    <source>
        <dbReference type="ARBA" id="ARBA00022737"/>
    </source>
</evidence>
<keyword evidence="2" id="KW-0694">RNA-binding</keyword>
<gene>
    <name evidence="4" type="ORF">EVOR1521_LOCUS18932</name>
</gene>
<accession>A0AA36N0Y1</accession>
<dbReference type="Gene3D" id="3.30.1370.10">
    <property type="entry name" value="K Homology domain, type 1"/>
    <property type="match status" value="6"/>
</dbReference>
<dbReference type="EMBL" id="CAUJNA010002780">
    <property type="protein sequence ID" value="CAJ1394220.1"/>
    <property type="molecule type" value="Genomic_DNA"/>
</dbReference>
<dbReference type="Proteomes" id="UP001178507">
    <property type="component" value="Unassembled WGS sequence"/>
</dbReference>
<dbReference type="CDD" id="cd00105">
    <property type="entry name" value="KH-I"/>
    <property type="match status" value="6"/>
</dbReference>
<sequence length="609" mass="65372">MLASRERRSGNVLQDYAMKRRRVEPSADGAVYFIEQRLVGWIIGKGGATLREIEQAYAVKVVVDQSSKTSGFSKIQISGADGDIQKAAEHINGSLASAGNPGEAIPCLQDSLPRHDISNEEMEVKQRYVGWLLGKAGSAIAEIEKESGCQIFVNQETKALGHSIVQLIGTDEQRAAARLTIEQSIDRAKVAREGQLAEERVEIEQRWVGWLLGKKGGQVQIIEQETGAQIRIDQSTKQLGYSTVVLSGTADQVDSARDRVNASLEKAGATPMPAKSGAVRAQAAADLVIPPGGSEGSSLSAQVTVEQQWVGWLLGKSGAAVRDIEASSGARIAVNQDTKAEGFSTILLSGTALQIRTAYESMTESLRRAGGALSELPASISGRSTLVPPLRQSKQAALLDAVWLLAQTLVEHAGREPLRQLLPGLSDSLGPEMAESLRSLAPDARSDRRGERGHVLDLQVDQNVVGWLLGGRGKTVQQIEEETGAKIDIDQSTKSAGYSIVHVSGSMSAVEKAEKRIQSSLAIITKENQKDGESIAMEVEQRLVGWILGKAGTVLKQIQAQSGAFVSIDQSSKELGFSTVRINGGWQQRLAARRLIEDKILEADAAARR</sequence>
<dbReference type="PANTHER" id="PTHR10288">
    <property type="entry name" value="KH DOMAIN CONTAINING RNA BINDING PROTEIN"/>
    <property type="match status" value="1"/>
</dbReference>
<dbReference type="AlphaFoldDB" id="A0AA36N0Y1"/>
<feature type="domain" description="K Homology" evidence="3">
    <location>
        <begin position="452"/>
        <end position="522"/>
    </location>
</feature>